<keyword evidence="6" id="KW-0677">Repeat</keyword>
<comment type="domain">
    <text evidence="15">Contains 2 ubiquitin-conjugating enzyme family-like (UEV-like) regions. These regions lack the critical Cys residues required for ubiquitination but retain the ability to bind ubiquitin.</text>
</comment>
<dbReference type="InParanoid" id="A0A6P8Z5W5"/>
<keyword evidence="4 15" id="KW-0132">Cell division</keyword>
<evidence type="ECO:0000256" key="12">
    <source>
        <dbReference type="ARBA" id="ARBA00023242"/>
    </source>
</evidence>
<gene>
    <name evidence="17" type="primary">LOC117647558</name>
</gene>
<evidence type="ECO:0000256" key="14">
    <source>
        <dbReference type="ARBA" id="ARBA00025766"/>
    </source>
</evidence>
<dbReference type="GO" id="GO:0051301">
    <property type="term" value="P:cell division"/>
    <property type="evidence" value="ECO:0007669"/>
    <property type="project" value="UniProtKB-UniRule"/>
</dbReference>
<keyword evidence="8 15" id="KW-0498">Mitosis</keyword>
<evidence type="ECO:0000256" key="2">
    <source>
        <dbReference type="ARBA" id="ARBA00019438"/>
    </source>
</evidence>
<evidence type="ECO:0000313" key="16">
    <source>
        <dbReference type="Proteomes" id="UP000515158"/>
    </source>
</evidence>
<evidence type="ECO:0000256" key="7">
    <source>
        <dbReference type="ARBA" id="ARBA00022763"/>
    </source>
</evidence>
<evidence type="ECO:0000256" key="8">
    <source>
        <dbReference type="ARBA" id="ARBA00022776"/>
    </source>
</evidence>
<evidence type="ECO:0000313" key="17">
    <source>
        <dbReference type="RefSeq" id="XP_034245251.1"/>
    </source>
</evidence>
<protein>
    <recommendedName>
        <fullName evidence="2 15">BRISC and BRCA1-A complex member 2</fullName>
    </recommendedName>
</protein>
<keyword evidence="13 15" id="KW-0131">Cell cycle</keyword>
<dbReference type="GO" id="GO:0006302">
    <property type="term" value="P:double-strand break repair"/>
    <property type="evidence" value="ECO:0007669"/>
    <property type="project" value="UniProtKB-UniRule"/>
</dbReference>
<evidence type="ECO:0000256" key="13">
    <source>
        <dbReference type="ARBA" id="ARBA00023306"/>
    </source>
</evidence>
<keyword evidence="7 15" id="KW-0227">DNA damage</keyword>
<dbReference type="KEGG" id="tpal:117647558"/>
<keyword evidence="16" id="KW-1185">Reference proteome</keyword>
<dbReference type="AlphaFoldDB" id="A0A6P8Z5W5"/>
<dbReference type="PANTHER" id="PTHR15189:SF7">
    <property type="entry name" value="BRISC AND BRCA1-A COMPLEX MEMBER 2"/>
    <property type="match status" value="1"/>
</dbReference>
<evidence type="ECO:0000256" key="10">
    <source>
        <dbReference type="ARBA" id="ARBA00022853"/>
    </source>
</evidence>
<dbReference type="Pfam" id="PF06113">
    <property type="entry name" value="BRE"/>
    <property type="match status" value="1"/>
</dbReference>
<dbReference type="GO" id="GO:0010212">
    <property type="term" value="P:response to ionizing radiation"/>
    <property type="evidence" value="ECO:0007669"/>
    <property type="project" value="UniProtKB-UniRule"/>
</dbReference>
<keyword evidence="5 15" id="KW-0053">Apoptosis</keyword>
<proteinExistence type="inferred from homology"/>
<dbReference type="GO" id="GO:0007095">
    <property type="term" value="P:mitotic G2 DNA damage checkpoint signaling"/>
    <property type="evidence" value="ECO:0007669"/>
    <property type="project" value="UniProtKB-UniRule"/>
</dbReference>
<evidence type="ECO:0000256" key="11">
    <source>
        <dbReference type="ARBA" id="ARBA00023204"/>
    </source>
</evidence>
<evidence type="ECO:0000256" key="5">
    <source>
        <dbReference type="ARBA" id="ARBA00022703"/>
    </source>
</evidence>
<dbReference type="RefSeq" id="XP_034245251.1">
    <property type="nucleotide sequence ID" value="XM_034389360.1"/>
</dbReference>
<evidence type="ECO:0000256" key="6">
    <source>
        <dbReference type="ARBA" id="ARBA00022737"/>
    </source>
</evidence>
<dbReference type="GO" id="GO:0005737">
    <property type="term" value="C:cytoplasm"/>
    <property type="evidence" value="ECO:0007669"/>
    <property type="project" value="UniProtKB-SubCell"/>
</dbReference>
<keyword evidence="10 15" id="KW-0156">Chromatin regulator</keyword>
<dbReference type="GO" id="GO:0006325">
    <property type="term" value="P:chromatin organization"/>
    <property type="evidence" value="ECO:0007669"/>
    <property type="project" value="UniProtKB-UniRule"/>
</dbReference>
<keyword evidence="11 15" id="KW-0234">DNA repair</keyword>
<sequence length="366" mass="41900">MRSLDKNFRPHLEHLFNSSFNGSFLKPLQLREEQTSAPAIYRDKNVCDHFKLHIPYAGYVLVWEVRFDSNCPEFAPDFLFDDEAFTSFLTIDMLCERVPSLENWDTENPECLTNVIQELLNLYTLFQLKRLEKDGSPLSDECSKLVQEFELKEDQIQVLSGDSPIIPHHYTGSSRPPHDTVSILFLQVEKLLNFEEILGEMALQFNLREFSPNAVLLHMGPVLRNLLGGDVSELEVPSFSRSEGLSSYFGNALRILRETFNQENQSFEKRKEFHLGLRFDLLGLDQLSVIPIENDVPDFTTSSYRIEVDKFCAVLIVRTPRHSTANPRISLRTLSGSSHDVHGGCLWDLQVAIEAIMNSLMDLKAD</sequence>
<evidence type="ECO:0000256" key="4">
    <source>
        <dbReference type="ARBA" id="ARBA00022618"/>
    </source>
</evidence>
<comment type="similarity">
    <text evidence="14 15">Belongs to the BABAM2 family.</text>
</comment>
<evidence type="ECO:0000256" key="15">
    <source>
        <dbReference type="RuleBase" id="RU368019"/>
    </source>
</evidence>
<dbReference type="GO" id="GO:0070552">
    <property type="term" value="C:BRISC complex"/>
    <property type="evidence" value="ECO:0007669"/>
    <property type="project" value="UniProtKB-UniRule"/>
</dbReference>
<organism evidence="17">
    <name type="scientific">Thrips palmi</name>
    <name type="common">Melon thrips</name>
    <dbReference type="NCBI Taxonomy" id="161013"/>
    <lineage>
        <taxon>Eukaryota</taxon>
        <taxon>Metazoa</taxon>
        <taxon>Ecdysozoa</taxon>
        <taxon>Arthropoda</taxon>
        <taxon>Hexapoda</taxon>
        <taxon>Insecta</taxon>
        <taxon>Pterygota</taxon>
        <taxon>Neoptera</taxon>
        <taxon>Paraneoptera</taxon>
        <taxon>Thysanoptera</taxon>
        <taxon>Terebrantia</taxon>
        <taxon>Thripoidea</taxon>
        <taxon>Thripidae</taxon>
        <taxon>Thrips</taxon>
    </lineage>
</organism>
<comment type="subcellular location">
    <subcellularLocation>
        <location evidence="15">Cytoplasm</location>
    </subcellularLocation>
    <subcellularLocation>
        <location evidence="1 15">Nucleus</location>
    </subcellularLocation>
    <text evidence="15">Localizes at sites of DNA damage at double-strand breaks (DSBs).</text>
</comment>
<dbReference type="GO" id="GO:0045739">
    <property type="term" value="P:positive regulation of DNA repair"/>
    <property type="evidence" value="ECO:0007669"/>
    <property type="project" value="UniProtKB-UniRule"/>
</dbReference>
<comment type="subunit">
    <text evidence="15">Component of the ARISC complex. Component of the BRCA1-A complex. Component of the BRISC complex. Binds polyubiquitin.</text>
</comment>
<evidence type="ECO:0000256" key="9">
    <source>
        <dbReference type="ARBA" id="ARBA00022786"/>
    </source>
</evidence>
<dbReference type="GO" id="GO:0031593">
    <property type="term" value="F:polyubiquitin modification-dependent protein binding"/>
    <property type="evidence" value="ECO:0007669"/>
    <property type="project" value="UniProtKB-UniRule"/>
</dbReference>
<dbReference type="OrthoDB" id="538811at2759"/>
<evidence type="ECO:0000256" key="3">
    <source>
        <dbReference type="ARBA" id="ARBA00022490"/>
    </source>
</evidence>
<keyword evidence="9 15" id="KW-0833">Ubl conjugation pathway</keyword>
<dbReference type="GeneID" id="117647558"/>
<name>A0A6P8Z5W5_THRPL</name>
<dbReference type="GO" id="GO:0070531">
    <property type="term" value="C:BRCA1-A complex"/>
    <property type="evidence" value="ECO:0007669"/>
    <property type="project" value="UniProtKB-UniRule"/>
</dbReference>
<keyword evidence="3 15" id="KW-0963">Cytoplasm</keyword>
<dbReference type="GO" id="GO:0006915">
    <property type="term" value="P:apoptotic process"/>
    <property type="evidence" value="ECO:0007669"/>
    <property type="project" value="UniProtKB-UniRule"/>
</dbReference>
<reference evidence="17" key="1">
    <citation type="submission" date="2025-08" db="UniProtKB">
        <authorList>
            <consortium name="RefSeq"/>
        </authorList>
    </citation>
    <scope>IDENTIFICATION</scope>
    <source>
        <tissue evidence="17">Total insect</tissue>
    </source>
</reference>
<comment type="function">
    <text evidence="15">May play a role in homeostasis or cellular differentiation in cells of neural, epithelial and germline origins. May also act as a death receptor-associated anti-apoptotic protein, which inhibits the mitochondrial apoptotic pathway.</text>
</comment>
<dbReference type="PANTHER" id="PTHR15189">
    <property type="entry name" value="BRISC AND BRCA1-A COMPLEX MEMBER 2"/>
    <property type="match status" value="1"/>
</dbReference>
<dbReference type="InterPro" id="IPR010358">
    <property type="entry name" value="BRE"/>
</dbReference>
<dbReference type="Proteomes" id="UP000515158">
    <property type="component" value="Unplaced"/>
</dbReference>
<accession>A0A6P8Z5W5</accession>
<evidence type="ECO:0000256" key="1">
    <source>
        <dbReference type="ARBA" id="ARBA00004123"/>
    </source>
</evidence>
<keyword evidence="12 15" id="KW-0539">Nucleus</keyword>